<evidence type="ECO:0000256" key="5">
    <source>
        <dbReference type="ARBA" id="ARBA00022692"/>
    </source>
</evidence>
<feature type="transmembrane region" description="Helical" evidence="11">
    <location>
        <begin position="268"/>
        <end position="288"/>
    </location>
</feature>
<evidence type="ECO:0000256" key="10">
    <source>
        <dbReference type="ARBA" id="ARBA00023136"/>
    </source>
</evidence>
<evidence type="ECO:0000256" key="11">
    <source>
        <dbReference type="SAM" id="Phobius"/>
    </source>
</evidence>
<dbReference type="Proteomes" id="UP000033882">
    <property type="component" value="Unassembled WGS sequence"/>
</dbReference>
<dbReference type="GO" id="GO:0006508">
    <property type="term" value="P:proteolysis"/>
    <property type="evidence" value="ECO:0007669"/>
    <property type="project" value="UniProtKB-KW"/>
</dbReference>
<accession>A0A0G1U6J7</accession>
<proteinExistence type="inferred from homology"/>
<comment type="subcellular location">
    <subcellularLocation>
        <location evidence="2">Membrane</location>
        <topology evidence="2">Multi-pass membrane protein</topology>
    </subcellularLocation>
</comment>
<feature type="transmembrane region" description="Helical" evidence="11">
    <location>
        <begin position="95"/>
        <end position="119"/>
    </location>
</feature>
<dbReference type="SUPFAM" id="SSF50156">
    <property type="entry name" value="PDZ domain-like"/>
    <property type="match status" value="1"/>
</dbReference>
<evidence type="ECO:0000256" key="4">
    <source>
        <dbReference type="ARBA" id="ARBA00022670"/>
    </source>
</evidence>
<dbReference type="InterPro" id="IPR001478">
    <property type="entry name" value="PDZ"/>
</dbReference>
<evidence type="ECO:0000313" key="14">
    <source>
        <dbReference type="Proteomes" id="UP000033882"/>
    </source>
</evidence>
<evidence type="ECO:0000256" key="1">
    <source>
        <dbReference type="ARBA" id="ARBA00001947"/>
    </source>
</evidence>
<comment type="similarity">
    <text evidence="3">Belongs to the peptidase M50B family.</text>
</comment>
<dbReference type="SMART" id="SM00228">
    <property type="entry name" value="PDZ"/>
    <property type="match status" value="1"/>
</dbReference>
<keyword evidence="6" id="KW-0378">Hydrolase</keyword>
<evidence type="ECO:0000256" key="7">
    <source>
        <dbReference type="ARBA" id="ARBA00022833"/>
    </source>
</evidence>
<keyword evidence="4 13" id="KW-0645">Protease</keyword>
<feature type="transmembrane region" description="Helical" evidence="11">
    <location>
        <begin position="318"/>
        <end position="336"/>
    </location>
</feature>
<sequence>MLSAITIIIFLSILILIHELGHFLLAKRFGLFVGEFGLGLPPRAWGKKIGETMYSINWLPFGGYVKIAGEDGDDEVDKKVPHDRIFYNIAPWKRFLILVGGVGVNFLFGWMLLSIVFMIGVKPGVFISQVQEGGPASVAGLQKNDRLVEFTKSDEFVSYAKIHAGEAITLRVARGDGEIELQMTPRKDPPAGQGPLGVVLGEAMGRQQLGLIAAAKEGFIESIDIVKGTFKGISSLIGATFVGKGSLEGVAGPIGIVKITVDASEAGFIYVLSLMALISINLAAFNILPFPALDGGRVLFLIIEKIKGSPLPKKFEQYANGIGLLLLLGLILVVSVKDVIRIF</sequence>
<keyword evidence="9 13" id="KW-0482">Metalloprotease</keyword>
<evidence type="ECO:0000256" key="6">
    <source>
        <dbReference type="ARBA" id="ARBA00022801"/>
    </source>
</evidence>
<evidence type="ECO:0000256" key="2">
    <source>
        <dbReference type="ARBA" id="ARBA00004141"/>
    </source>
</evidence>
<evidence type="ECO:0000313" key="13">
    <source>
        <dbReference type="EMBL" id="KKU89684.1"/>
    </source>
</evidence>
<feature type="domain" description="PDZ" evidence="12">
    <location>
        <begin position="109"/>
        <end position="176"/>
    </location>
</feature>
<dbReference type="PANTHER" id="PTHR42837:SF2">
    <property type="entry name" value="MEMBRANE METALLOPROTEASE ARASP2, CHLOROPLASTIC-RELATED"/>
    <property type="match status" value="1"/>
</dbReference>
<dbReference type="InterPro" id="IPR008915">
    <property type="entry name" value="Peptidase_M50"/>
</dbReference>
<dbReference type="CDD" id="cd06163">
    <property type="entry name" value="S2P-M50_PDZ_RseP-like"/>
    <property type="match status" value="1"/>
</dbReference>
<name>A0A0G1U6J7_9BACT</name>
<comment type="caution">
    <text evidence="13">The sequence shown here is derived from an EMBL/GenBank/DDBJ whole genome shotgun (WGS) entry which is preliminary data.</text>
</comment>
<dbReference type="InterPro" id="IPR004387">
    <property type="entry name" value="Pept_M50_Zn"/>
</dbReference>
<evidence type="ECO:0000256" key="9">
    <source>
        <dbReference type="ARBA" id="ARBA00023049"/>
    </source>
</evidence>
<gene>
    <name evidence="13" type="ORF">UY19_C0010G0017</name>
</gene>
<reference evidence="13 14" key="1">
    <citation type="journal article" date="2015" name="Nature">
        <title>rRNA introns, odd ribosomes, and small enigmatic genomes across a large radiation of phyla.</title>
        <authorList>
            <person name="Brown C.T."/>
            <person name="Hug L.A."/>
            <person name="Thomas B.C."/>
            <person name="Sharon I."/>
            <person name="Castelle C.J."/>
            <person name="Singh A."/>
            <person name="Wilkins M.J."/>
            <person name="Williams K.H."/>
            <person name="Banfield J.F."/>
        </authorList>
    </citation>
    <scope>NUCLEOTIDE SEQUENCE [LARGE SCALE GENOMIC DNA]</scope>
</reference>
<dbReference type="GO" id="GO:0004222">
    <property type="term" value="F:metalloendopeptidase activity"/>
    <property type="evidence" value="ECO:0007669"/>
    <property type="project" value="InterPro"/>
</dbReference>
<dbReference type="Pfam" id="PF02163">
    <property type="entry name" value="Peptidase_M50"/>
    <property type="match status" value="1"/>
</dbReference>
<keyword evidence="5 11" id="KW-0812">Transmembrane</keyword>
<dbReference type="AlphaFoldDB" id="A0A0G1U6J7"/>
<dbReference type="Gene3D" id="2.30.42.10">
    <property type="match status" value="1"/>
</dbReference>
<dbReference type="PANTHER" id="PTHR42837">
    <property type="entry name" value="REGULATOR OF SIGMA-E PROTEASE RSEP"/>
    <property type="match status" value="1"/>
</dbReference>
<organism evidence="13 14">
    <name type="scientific">Candidatus Wolfebacteria bacterium GW2011_GWA2_47_9b</name>
    <dbReference type="NCBI Taxonomy" id="1619005"/>
    <lineage>
        <taxon>Bacteria</taxon>
        <taxon>Candidatus Wolfeibacteriota</taxon>
    </lineage>
</organism>
<dbReference type="EMBL" id="LCPB01000010">
    <property type="protein sequence ID" value="KKU89684.1"/>
    <property type="molecule type" value="Genomic_DNA"/>
</dbReference>
<dbReference type="InterPro" id="IPR036034">
    <property type="entry name" value="PDZ_sf"/>
</dbReference>
<evidence type="ECO:0000256" key="8">
    <source>
        <dbReference type="ARBA" id="ARBA00022989"/>
    </source>
</evidence>
<keyword evidence="7" id="KW-0862">Zinc</keyword>
<keyword evidence="10 11" id="KW-0472">Membrane</keyword>
<keyword evidence="8 11" id="KW-1133">Transmembrane helix</keyword>
<protein>
    <submittedName>
        <fullName evidence="13">Membrane-associated zinc metalloprotease</fullName>
    </submittedName>
</protein>
<evidence type="ECO:0000256" key="3">
    <source>
        <dbReference type="ARBA" id="ARBA00007931"/>
    </source>
</evidence>
<comment type="cofactor">
    <cofactor evidence="1">
        <name>Zn(2+)</name>
        <dbReference type="ChEBI" id="CHEBI:29105"/>
    </cofactor>
</comment>
<evidence type="ECO:0000259" key="12">
    <source>
        <dbReference type="SMART" id="SM00228"/>
    </source>
</evidence>
<dbReference type="GO" id="GO:0016020">
    <property type="term" value="C:membrane"/>
    <property type="evidence" value="ECO:0007669"/>
    <property type="project" value="UniProtKB-SubCell"/>
</dbReference>